<evidence type="ECO:0000313" key="2">
    <source>
        <dbReference type="Proteomes" id="UP000551758"/>
    </source>
</evidence>
<keyword evidence="2" id="KW-1185">Reference proteome</keyword>
<reference evidence="1 2" key="1">
    <citation type="journal article" date="2020" name="Mol. Biol. Evol.">
        <title>Interspecific Gene Flow and the Evolution of Specialization in Black and White Rhinoceros.</title>
        <authorList>
            <person name="Moodley Y."/>
            <person name="Westbury M.V."/>
            <person name="Russo I.M."/>
            <person name="Gopalakrishnan S."/>
            <person name="Rakotoarivelo A."/>
            <person name="Olsen R.A."/>
            <person name="Prost S."/>
            <person name="Tunstall T."/>
            <person name="Ryder O.A."/>
            <person name="Dalen L."/>
            <person name="Bruford M.W."/>
        </authorList>
    </citation>
    <scope>NUCLEOTIDE SEQUENCE [LARGE SCALE GENOMIC DNA]</scope>
    <source>
        <strain evidence="1">SBR-YM</strain>
        <tissue evidence="1">Skin</tissue>
    </source>
</reference>
<dbReference type="Proteomes" id="UP000551758">
    <property type="component" value="Unassembled WGS sequence"/>
</dbReference>
<dbReference type="AlphaFoldDB" id="A0A7J7FP82"/>
<protein>
    <submittedName>
        <fullName evidence="1">Uncharacterized protein</fullName>
    </submittedName>
</protein>
<accession>A0A7J7FP82</accession>
<proteinExistence type="predicted"/>
<gene>
    <name evidence="1" type="ORF">HPG69_002590</name>
</gene>
<name>A0A7J7FP82_DICBM</name>
<dbReference type="EMBL" id="JACDTQ010000017">
    <property type="protein sequence ID" value="KAF5929865.1"/>
    <property type="molecule type" value="Genomic_DNA"/>
</dbReference>
<sequence>NDGCSSTSDRIQLFQLQNWKQKAVWTKKAKIIYIAEKIKNQTSELSIVWWNSQKINYQQENRAKIQQQLAKIHNDGKRCQHQ</sequence>
<feature type="non-terminal residue" evidence="1">
    <location>
        <position position="1"/>
    </location>
</feature>
<organism evidence="1 2">
    <name type="scientific">Diceros bicornis minor</name>
    <name type="common">South-central black rhinoceros</name>
    <dbReference type="NCBI Taxonomy" id="77932"/>
    <lineage>
        <taxon>Eukaryota</taxon>
        <taxon>Metazoa</taxon>
        <taxon>Chordata</taxon>
        <taxon>Craniata</taxon>
        <taxon>Vertebrata</taxon>
        <taxon>Euteleostomi</taxon>
        <taxon>Mammalia</taxon>
        <taxon>Eutheria</taxon>
        <taxon>Laurasiatheria</taxon>
        <taxon>Perissodactyla</taxon>
        <taxon>Rhinocerotidae</taxon>
        <taxon>Diceros</taxon>
    </lineage>
</organism>
<comment type="caution">
    <text evidence="1">The sequence shown here is derived from an EMBL/GenBank/DDBJ whole genome shotgun (WGS) entry which is preliminary data.</text>
</comment>
<evidence type="ECO:0000313" key="1">
    <source>
        <dbReference type="EMBL" id="KAF5929865.1"/>
    </source>
</evidence>